<keyword evidence="2" id="KW-0812">Transmembrane</keyword>
<dbReference type="Proteomes" id="UP000639772">
    <property type="component" value="Chromosome 3"/>
</dbReference>
<organism evidence="3 4">
    <name type="scientific">Vanilla planifolia</name>
    <name type="common">Vanilla</name>
    <dbReference type="NCBI Taxonomy" id="51239"/>
    <lineage>
        <taxon>Eukaryota</taxon>
        <taxon>Viridiplantae</taxon>
        <taxon>Streptophyta</taxon>
        <taxon>Embryophyta</taxon>
        <taxon>Tracheophyta</taxon>
        <taxon>Spermatophyta</taxon>
        <taxon>Magnoliopsida</taxon>
        <taxon>Liliopsida</taxon>
        <taxon>Asparagales</taxon>
        <taxon>Orchidaceae</taxon>
        <taxon>Vanilloideae</taxon>
        <taxon>Vanilleae</taxon>
        <taxon>Vanilla</taxon>
    </lineage>
</organism>
<evidence type="ECO:0000256" key="2">
    <source>
        <dbReference type="SAM" id="Phobius"/>
    </source>
</evidence>
<dbReference type="EMBL" id="JADCNM010000003">
    <property type="protein sequence ID" value="KAG0491157.1"/>
    <property type="molecule type" value="Genomic_DNA"/>
</dbReference>
<comment type="caution">
    <text evidence="3">The sequence shown here is derived from an EMBL/GenBank/DDBJ whole genome shotgun (WGS) entry which is preliminary data.</text>
</comment>
<proteinExistence type="predicted"/>
<keyword evidence="2" id="KW-1133">Transmembrane helix</keyword>
<reference evidence="3 4" key="1">
    <citation type="journal article" date="2020" name="Nat. Food">
        <title>A phased Vanilla planifolia genome enables genetic improvement of flavour and production.</title>
        <authorList>
            <person name="Hasing T."/>
            <person name="Tang H."/>
            <person name="Brym M."/>
            <person name="Khazi F."/>
            <person name="Huang T."/>
            <person name="Chambers A.H."/>
        </authorList>
    </citation>
    <scope>NUCLEOTIDE SEQUENCE [LARGE SCALE GENOMIC DNA]</scope>
    <source>
        <tissue evidence="3">Leaf</tissue>
    </source>
</reference>
<evidence type="ECO:0000313" key="4">
    <source>
        <dbReference type="Proteomes" id="UP000639772"/>
    </source>
</evidence>
<evidence type="ECO:0000313" key="3">
    <source>
        <dbReference type="EMBL" id="KAG0491157.1"/>
    </source>
</evidence>
<feature type="transmembrane region" description="Helical" evidence="2">
    <location>
        <begin position="46"/>
        <end position="69"/>
    </location>
</feature>
<sequence>MPEDNESRRSAASATSLVYPPPSIPTDDHLLLQLSARLLRSRSRSINIFSCFSLCLLFNSSDIAAAASIAVAVTLFLLLIMPAFFFAVSSISSLLLLFLYLMPHALQSDYRKTSVHLTKLTRIEIL</sequence>
<accession>A0A835RSC1</accession>
<feature type="region of interest" description="Disordered" evidence="1">
    <location>
        <begin position="1"/>
        <end position="23"/>
    </location>
</feature>
<name>A0A835RSC1_VANPL</name>
<gene>
    <name evidence="3" type="ORF">HPP92_008020</name>
</gene>
<feature type="transmembrane region" description="Helical" evidence="2">
    <location>
        <begin position="75"/>
        <end position="102"/>
    </location>
</feature>
<protein>
    <submittedName>
        <fullName evidence="3">Uncharacterized protein</fullName>
    </submittedName>
</protein>
<keyword evidence="2" id="KW-0472">Membrane</keyword>
<evidence type="ECO:0000256" key="1">
    <source>
        <dbReference type="SAM" id="MobiDB-lite"/>
    </source>
</evidence>
<dbReference type="AlphaFoldDB" id="A0A835RSC1"/>